<dbReference type="HOGENOM" id="CLU_2780362_0_0_1"/>
<protein>
    <submittedName>
        <fullName evidence="1">Uncharacterized protein</fullName>
    </submittedName>
</protein>
<proteinExistence type="predicted"/>
<evidence type="ECO:0000313" key="1">
    <source>
        <dbReference type="EMBL" id="EEC78178.1"/>
    </source>
</evidence>
<evidence type="ECO:0000313" key="2">
    <source>
        <dbReference type="Proteomes" id="UP000007015"/>
    </source>
</evidence>
<dbReference type="Proteomes" id="UP000007015">
    <property type="component" value="Chromosome 4"/>
</dbReference>
<organism evidence="1 2">
    <name type="scientific">Oryza sativa subsp. indica</name>
    <name type="common">Rice</name>
    <dbReference type="NCBI Taxonomy" id="39946"/>
    <lineage>
        <taxon>Eukaryota</taxon>
        <taxon>Viridiplantae</taxon>
        <taxon>Streptophyta</taxon>
        <taxon>Embryophyta</taxon>
        <taxon>Tracheophyta</taxon>
        <taxon>Spermatophyta</taxon>
        <taxon>Magnoliopsida</taxon>
        <taxon>Liliopsida</taxon>
        <taxon>Poales</taxon>
        <taxon>Poaceae</taxon>
        <taxon>BOP clade</taxon>
        <taxon>Oryzoideae</taxon>
        <taxon>Oryzeae</taxon>
        <taxon>Oryzinae</taxon>
        <taxon>Oryza</taxon>
        <taxon>Oryza sativa</taxon>
    </lineage>
</organism>
<name>B8AVX3_ORYSI</name>
<dbReference type="Gramene" id="BGIOSGA017293-TA">
    <property type="protein sequence ID" value="BGIOSGA017293-PA"/>
    <property type="gene ID" value="BGIOSGA017293"/>
</dbReference>
<keyword evidence="2" id="KW-1185">Reference proteome</keyword>
<accession>B8AVX3</accession>
<dbReference type="EMBL" id="CM000129">
    <property type="protein sequence ID" value="EEC78178.1"/>
    <property type="molecule type" value="Genomic_DNA"/>
</dbReference>
<gene>
    <name evidence="1" type="ORF">OsI_17772</name>
</gene>
<sequence>MPVEKKLVVIAPAATIPAVSEKKMAAVDTDMPSRVAPQATDTQVVAPPAAAMDKQKVAHLDVITPKMIT</sequence>
<reference evidence="1 2" key="1">
    <citation type="journal article" date="2005" name="PLoS Biol.">
        <title>The genomes of Oryza sativa: a history of duplications.</title>
        <authorList>
            <person name="Yu J."/>
            <person name="Wang J."/>
            <person name="Lin W."/>
            <person name="Li S."/>
            <person name="Li H."/>
            <person name="Zhou J."/>
            <person name="Ni P."/>
            <person name="Dong W."/>
            <person name="Hu S."/>
            <person name="Zeng C."/>
            <person name="Zhang J."/>
            <person name="Zhang Y."/>
            <person name="Li R."/>
            <person name="Xu Z."/>
            <person name="Li S."/>
            <person name="Li X."/>
            <person name="Zheng H."/>
            <person name="Cong L."/>
            <person name="Lin L."/>
            <person name="Yin J."/>
            <person name="Geng J."/>
            <person name="Li G."/>
            <person name="Shi J."/>
            <person name="Liu J."/>
            <person name="Lv H."/>
            <person name="Li J."/>
            <person name="Wang J."/>
            <person name="Deng Y."/>
            <person name="Ran L."/>
            <person name="Shi X."/>
            <person name="Wang X."/>
            <person name="Wu Q."/>
            <person name="Li C."/>
            <person name="Ren X."/>
            <person name="Wang J."/>
            <person name="Wang X."/>
            <person name="Li D."/>
            <person name="Liu D."/>
            <person name="Zhang X."/>
            <person name="Ji Z."/>
            <person name="Zhao W."/>
            <person name="Sun Y."/>
            <person name="Zhang Z."/>
            <person name="Bao J."/>
            <person name="Han Y."/>
            <person name="Dong L."/>
            <person name="Ji J."/>
            <person name="Chen P."/>
            <person name="Wu S."/>
            <person name="Liu J."/>
            <person name="Xiao Y."/>
            <person name="Bu D."/>
            <person name="Tan J."/>
            <person name="Yang L."/>
            <person name="Ye C."/>
            <person name="Zhang J."/>
            <person name="Xu J."/>
            <person name="Zhou Y."/>
            <person name="Yu Y."/>
            <person name="Zhang B."/>
            <person name="Zhuang S."/>
            <person name="Wei H."/>
            <person name="Liu B."/>
            <person name="Lei M."/>
            <person name="Yu H."/>
            <person name="Li Y."/>
            <person name="Xu H."/>
            <person name="Wei S."/>
            <person name="He X."/>
            <person name="Fang L."/>
            <person name="Zhang Z."/>
            <person name="Zhang Y."/>
            <person name="Huang X."/>
            <person name="Su Z."/>
            <person name="Tong W."/>
            <person name="Li J."/>
            <person name="Tong Z."/>
            <person name="Li S."/>
            <person name="Ye J."/>
            <person name="Wang L."/>
            <person name="Fang L."/>
            <person name="Lei T."/>
            <person name="Chen C."/>
            <person name="Chen H."/>
            <person name="Xu Z."/>
            <person name="Li H."/>
            <person name="Huang H."/>
            <person name="Zhang F."/>
            <person name="Xu H."/>
            <person name="Li N."/>
            <person name="Zhao C."/>
            <person name="Li S."/>
            <person name="Dong L."/>
            <person name="Huang Y."/>
            <person name="Li L."/>
            <person name="Xi Y."/>
            <person name="Qi Q."/>
            <person name="Li W."/>
            <person name="Zhang B."/>
            <person name="Hu W."/>
            <person name="Zhang Y."/>
            <person name="Tian X."/>
            <person name="Jiao Y."/>
            <person name="Liang X."/>
            <person name="Jin J."/>
            <person name="Gao L."/>
            <person name="Zheng W."/>
            <person name="Hao B."/>
            <person name="Liu S."/>
            <person name="Wang W."/>
            <person name="Yuan L."/>
            <person name="Cao M."/>
            <person name="McDermott J."/>
            <person name="Samudrala R."/>
            <person name="Wang J."/>
            <person name="Wong G.K."/>
            <person name="Yang H."/>
        </authorList>
    </citation>
    <scope>NUCLEOTIDE SEQUENCE [LARGE SCALE GENOMIC DNA]</scope>
    <source>
        <strain evidence="2">cv. 93-11</strain>
    </source>
</reference>
<dbReference type="AlphaFoldDB" id="B8AVX3"/>